<dbReference type="GO" id="GO:0005506">
    <property type="term" value="F:iron ion binding"/>
    <property type="evidence" value="ECO:0007669"/>
    <property type="project" value="InterPro"/>
</dbReference>
<dbReference type="GO" id="GO:0016705">
    <property type="term" value="F:oxidoreductase activity, acting on paired donors, with incorporation or reduction of molecular oxygen"/>
    <property type="evidence" value="ECO:0007669"/>
    <property type="project" value="InterPro"/>
</dbReference>
<dbReference type="PATRIC" id="fig|408015.6.peg.5079"/>
<dbReference type="InterPro" id="IPR036396">
    <property type="entry name" value="Cyt_P450_sf"/>
</dbReference>
<dbReference type="PRINTS" id="PR00359">
    <property type="entry name" value="BP450"/>
</dbReference>
<comment type="similarity">
    <text evidence="1">Belongs to the cytochrome P450 family.</text>
</comment>
<feature type="region of interest" description="Disordered" evidence="2">
    <location>
        <begin position="420"/>
        <end position="448"/>
    </location>
</feature>
<gene>
    <name evidence="3" type="ORF">SXIM_50130</name>
</gene>
<dbReference type="Proteomes" id="UP000034034">
    <property type="component" value="Chromosome"/>
</dbReference>
<dbReference type="PANTHER" id="PTHR46696:SF1">
    <property type="entry name" value="CYTOCHROME P450 YJIB-RELATED"/>
    <property type="match status" value="1"/>
</dbReference>
<dbReference type="EMBL" id="CP009922">
    <property type="protein sequence ID" value="AKG46397.1"/>
    <property type="molecule type" value="Genomic_DNA"/>
</dbReference>
<dbReference type="RefSeq" id="WP_046725159.1">
    <property type="nucleotide sequence ID" value="NZ_CP009922.3"/>
</dbReference>
<reference evidence="3" key="1">
    <citation type="submission" date="2019-08" db="EMBL/GenBank/DDBJ databases">
        <title>Complete genome sequence of a mangrove-derived Streptomyces xiamenensis.</title>
        <authorList>
            <person name="Xu J."/>
        </authorList>
    </citation>
    <scope>NUCLEOTIDE SEQUENCE</scope>
    <source>
        <strain evidence="3">318</strain>
    </source>
</reference>
<feature type="region of interest" description="Disordered" evidence="2">
    <location>
        <begin position="1"/>
        <end position="23"/>
    </location>
</feature>
<dbReference type="InterPro" id="IPR002397">
    <property type="entry name" value="Cyt_P450_B"/>
</dbReference>
<evidence type="ECO:0000313" key="3">
    <source>
        <dbReference type="EMBL" id="AKG46397.1"/>
    </source>
</evidence>
<dbReference type="SUPFAM" id="SSF48264">
    <property type="entry name" value="Cytochrome P450"/>
    <property type="match status" value="1"/>
</dbReference>
<dbReference type="STRING" id="408015.SXIM_50130"/>
<dbReference type="CDD" id="cd20623">
    <property type="entry name" value="CYP_unk"/>
    <property type="match status" value="1"/>
</dbReference>
<dbReference type="Gene3D" id="1.10.630.10">
    <property type="entry name" value="Cytochrome P450"/>
    <property type="match status" value="1"/>
</dbReference>
<evidence type="ECO:0000313" key="4">
    <source>
        <dbReference type="Proteomes" id="UP000034034"/>
    </source>
</evidence>
<dbReference type="AlphaFoldDB" id="A0A0F7G127"/>
<dbReference type="GO" id="GO:0004497">
    <property type="term" value="F:monooxygenase activity"/>
    <property type="evidence" value="ECO:0007669"/>
    <property type="project" value="UniProtKB-KW"/>
</dbReference>
<evidence type="ECO:0000256" key="1">
    <source>
        <dbReference type="ARBA" id="ARBA00010617"/>
    </source>
</evidence>
<dbReference type="GO" id="GO:0020037">
    <property type="term" value="F:heme binding"/>
    <property type="evidence" value="ECO:0007669"/>
    <property type="project" value="InterPro"/>
</dbReference>
<keyword evidence="4" id="KW-1185">Reference proteome</keyword>
<dbReference type="KEGG" id="sxi:SXIM_50130"/>
<name>A0A0F7G127_9ACTN</name>
<evidence type="ECO:0000256" key="2">
    <source>
        <dbReference type="SAM" id="MobiDB-lite"/>
    </source>
</evidence>
<dbReference type="PANTHER" id="PTHR46696">
    <property type="entry name" value="P450, PUTATIVE (EUROFUNG)-RELATED"/>
    <property type="match status" value="1"/>
</dbReference>
<protein>
    <submittedName>
        <fullName evidence="3">Cytochrome P450 monooxygenase</fullName>
    </submittedName>
</protein>
<keyword evidence="3" id="KW-0503">Monooxygenase</keyword>
<proteinExistence type="inferred from homology"/>
<keyword evidence="3" id="KW-0560">Oxidoreductase</keyword>
<sequence>MEPQPRYDSPPPGCPAHQGGATEEQYEYESVPLYGEEFAADPQSFYTYLRQFGPAAPVELSPGVEATLVTDYAAALHVLQNPERFSKDARRWADLKEGRIAEDSPVLPMLGYRPNALFTDGAEHMRLRQAITDSLARIDAHRLSRHVERVSTYLVSQFSHRGTVDLLTEYARMLPLLVFNELFGCSPEIGDRLIYGTSGIFDGGVDADSANKELSAALQELIAAKRANPGEDVVSWLMEHSSQLSDEEMIHQLVMLISAGMEPQRNLIANGLQLILSDDRYSGGQFGGALLVEDALDAVLWDAPPMANYAPHYPVQDTDLMGVPVEAGELLLISFAAANSDPALPSARHTLSKRAHLAWSAGPHACPAKDPAQLIAVSAIEKLLNQLPDIELAVPEESLVWRPGPFQRGLTSLPARFAPVRPTRPQASSGGAGAGSNGGSNVPMSKPGKGSVWSSFLAWWRV</sequence>
<dbReference type="HOGENOM" id="CLU_033716_1_2_11"/>
<organism evidence="3 4">
    <name type="scientific">Streptomyces xiamenensis</name>
    <dbReference type="NCBI Taxonomy" id="408015"/>
    <lineage>
        <taxon>Bacteria</taxon>
        <taxon>Bacillati</taxon>
        <taxon>Actinomycetota</taxon>
        <taxon>Actinomycetes</taxon>
        <taxon>Kitasatosporales</taxon>
        <taxon>Streptomycetaceae</taxon>
        <taxon>Streptomyces</taxon>
    </lineage>
</organism>
<accession>A0A0F7G127</accession>